<keyword evidence="5 13" id="KW-0375">Hydrogen ion transport</keyword>
<keyword evidence="3 13" id="KW-0138">CF(0)</keyword>
<evidence type="ECO:0000256" key="3">
    <source>
        <dbReference type="ARBA" id="ARBA00022547"/>
    </source>
</evidence>
<dbReference type="InterPro" id="IPR050059">
    <property type="entry name" value="ATP_synthase_B_chain"/>
</dbReference>
<dbReference type="EMBL" id="CP014841">
    <property type="protein sequence ID" value="AND68394.1"/>
    <property type="molecule type" value="Genomic_DNA"/>
</dbReference>
<evidence type="ECO:0000256" key="14">
    <source>
        <dbReference type="RuleBase" id="RU003848"/>
    </source>
</evidence>
<keyword evidence="17" id="KW-1185">Reference proteome</keyword>
<sequence length="248" mass="26768">MKIDFWTLALQAINALVLIWLLSRVLYRPVVQAIARRREAAAKLLADAEAERDRARQATAAAQTQQAELAAGREAAMKAAQTDAEAARTRLLAAAQTEVDTLRQQAQADRDKQLLAQQHADEQRAAALAIDMAGRLLDRLPASARVAGFLDDLVASLRALPDSQKQKLADAATPLALVAPRTLEAGERDHCTQAIQQAIGRAAPLPTMVDPNLIAGLELRSPDLVVSNHLRADLAHLQHELTHADGHA</sequence>
<evidence type="ECO:0000256" key="4">
    <source>
        <dbReference type="ARBA" id="ARBA00022692"/>
    </source>
</evidence>
<organism evidence="16 17">
    <name type="scientific">Dyella thiooxydans</name>
    <dbReference type="NCBI Taxonomy" id="445710"/>
    <lineage>
        <taxon>Bacteria</taxon>
        <taxon>Pseudomonadati</taxon>
        <taxon>Pseudomonadota</taxon>
        <taxon>Gammaproteobacteria</taxon>
        <taxon>Lysobacterales</taxon>
        <taxon>Rhodanobacteraceae</taxon>
        <taxon>Dyella</taxon>
    </lineage>
</organism>
<evidence type="ECO:0000256" key="11">
    <source>
        <dbReference type="ARBA" id="ARBA00025614"/>
    </source>
</evidence>
<keyword evidence="6 13" id="KW-1133">Transmembrane helix</keyword>
<reference evidence="16 17" key="1">
    <citation type="submission" date="2016-02" db="EMBL/GenBank/DDBJ databases">
        <title>Complete genome sequencing and analysis of ATSB10, Dyella thiooxydans isolated from rhizosphere soil of sunflower (Helianthus annuus L.).</title>
        <authorList>
            <person name="Lee Y."/>
            <person name="Hwangbo K."/>
            <person name="Chung H."/>
            <person name="Yoo J."/>
            <person name="Kim K.Y."/>
            <person name="Sa T.M."/>
            <person name="Um Y."/>
            <person name="Madhaiyan M."/>
        </authorList>
    </citation>
    <scope>NUCLEOTIDE SEQUENCE [LARGE SCALE GENOMIC DNA]</scope>
    <source>
        <strain evidence="16 17">ATSB10</strain>
    </source>
</reference>
<evidence type="ECO:0000256" key="8">
    <source>
        <dbReference type="ARBA" id="ARBA00023136"/>
    </source>
</evidence>
<dbReference type="RefSeq" id="WP_063670866.1">
    <property type="nucleotide sequence ID" value="NZ_CP014841.1"/>
</dbReference>
<dbReference type="GO" id="GO:0045259">
    <property type="term" value="C:proton-transporting ATP synthase complex"/>
    <property type="evidence" value="ECO:0007669"/>
    <property type="project" value="UniProtKB-KW"/>
</dbReference>
<evidence type="ECO:0000256" key="2">
    <source>
        <dbReference type="ARBA" id="ARBA00022448"/>
    </source>
</evidence>
<keyword evidence="2 13" id="KW-0813">Transport</keyword>
<accession>A0A160MZ48</accession>
<evidence type="ECO:0000256" key="6">
    <source>
        <dbReference type="ARBA" id="ARBA00022989"/>
    </source>
</evidence>
<comment type="function">
    <text evidence="11">Component of the F(0) channel, it forms part of the peripheral stalk, linking F(1) to F(0). The b'-subunit is a diverged and duplicated form of b found in plants and photosynthetic bacteria.</text>
</comment>
<dbReference type="OrthoDB" id="466272at2"/>
<evidence type="ECO:0000256" key="7">
    <source>
        <dbReference type="ARBA" id="ARBA00023065"/>
    </source>
</evidence>
<keyword evidence="7 13" id="KW-0406">Ion transport</keyword>
<dbReference type="PANTHER" id="PTHR33445">
    <property type="entry name" value="ATP SYNTHASE SUBUNIT B', CHLOROPLASTIC"/>
    <property type="match status" value="1"/>
</dbReference>
<keyword evidence="9 13" id="KW-0066">ATP synthesis</keyword>
<evidence type="ECO:0000256" key="12">
    <source>
        <dbReference type="ARBA" id="ARBA00037847"/>
    </source>
</evidence>
<keyword evidence="13" id="KW-1003">Cell membrane</keyword>
<evidence type="ECO:0000256" key="15">
    <source>
        <dbReference type="SAM" id="Coils"/>
    </source>
</evidence>
<dbReference type="AlphaFoldDB" id="A0A160MZ48"/>
<evidence type="ECO:0000256" key="9">
    <source>
        <dbReference type="ARBA" id="ARBA00023310"/>
    </source>
</evidence>
<dbReference type="GO" id="GO:0012505">
    <property type="term" value="C:endomembrane system"/>
    <property type="evidence" value="ECO:0007669"/>
    <property type="project" value="UniProtKB-SubCell"/>
</dbReference>
<gene>
    <name evidence="13" type="primary">atpF</name>
    <name evidence="16" type="ORF">ATSB10_09400</name>
</gene>
<evidence type="ECO:0000256" key="13">
    <source>
        <dbReference type="HAMAP-Rule" id="MF_01398"/>
    </source>
</evidence>
<evidence type="ECO:0000256" key="10">
    <source>
        <dbReference type="ARBA" id="ARBA00025198"/>
    </source>
</evidence>
<dbReference type="PANTHER" id="PTHR33445:SF2">
    <property type="entry name" value="ATP SYNTHASE SUBUNIT B', CHLOROPLASTIC"/>
    <property type="match status" value="1"/>
</dbReference>
<comment type="subcellular location">
    <subcellularLocation>
        <location evidence="13">Cell membrane</location>
        <topology evidence="13">Single-pass membrane protein</topology>
    </subcellularLocation>
    <subcellularLocation>
        <location evidence="12">Endomembrane system</location>
        <topology evidence="12">Single-pass membrane protein</topology>
    </subcellularLocation>
</comment>
<dbReference type="STRING" id="445710.ATSB10_09400"/>
<evidence type="ECO:0000313" key="16">
    <source>
        <dbReference type="EMBL" id="AND68394.1"/>
    </source>
</evidence>
<dbReference type="GO" id="GO:0005886">
    <property type="term" value="C:plasma membrane"/>
    <property type="evidence" value="ECO:0007669"/>
    <property type="project" value="UniProtKB-SubCell"/>
</dbReference>
<evidence type="ECO:0000313" key="17">
    <source>
        <dbReference type="Proteomes" id="UP000077255"/>
    </source>
</evidence>
<comment type="similarity">
    <text evidence="1 13 14">Belongs to the ATPase B chain family.</text>
</comment>
<dbReference type="Pfam" id="PF00430">
    <property type="entry name" value="ATP-synt_B"/>
    <property type="match status" value="1"/>
</dbReference>
<dbReference type="HAMAP" id="MF_01398">
    <property type="entry name" value="ATP_synth_b_bprime"/>
    <property type="match status" value="1"/>
</dbReference>
<keyword evidence="8 13" id="KW-0472">Membrane</keyword>
<keyword evidence="15" id="KW-0175">Coiled coil</keyword>
<dbReference type="KEGG" id="dtx:ATSB10_09400"/>
<dbReference type="InterPro" id="IPR002146">
    <property type="entry name" value="ATP_synth_b/b'su_bac/chlpt"/>
</dbReference>
<proteinExistence type="inferred from homology"/>
<evidence type="ECO:0000256" key="5">
    <source>
        <dbReference type="ARBA" id="ARBA00022781"/>
    </source>
</evidence>
<protein>
    <recommendedName>
        <fullName evidence="13">ATP synthase subunit b</fullName>
    </recommendedName>
    <alternativeName>
        <fullName evidence="13">ATP synthase F(0) sector subunit b</fullName>
    </alternativeName>
    <alternativeName>
        <fullName evidence="13">ATPase subunit I</fullName>
    </alternativeName>
    <alternativeName>
        <fullName evidence="13">F-type ATPase subunit b</fullName>
        <shortName evidence="13">F-ATPase subunit b</shortName>
    </alternativeName>
</protein>
<dbReference type="Proteomes" id="UP000077255">
    <property type="component" value="Chromosome"/>
</dbReference>
<evidence type="ECO:0000256" key="1">
    <source>
        <dbReference type="ARBA" id="ARBA00005513"/>
    </source>
</evidence>
<feature type="transmembrane region" description="Helical" evidence="13">
    <location>
        <begin position="6"/>
        <end position="27"/>
    </location>
</feature>
<keyword evidence="4 13" id="KW-0812">Transmembrane</keyword>
<comment type="subunit">
    <text evidence="13">F-type ATPases have 2 components, F(1) - the catalytic core - and F(0) - the membrane proton channel. F(1) has five subunits: alpha(3), beta(3), gamma(1), delta(1), epsilon(1). F(0) has three main subunits: a(1), b(2) and c(10-14). The alpha and beta chains form an alternating ring which encloses part of the gamma chain. F(1) is attached to F(0) by a central stalk formed by the gamma and epsilon chains, while a peripheral stalk is formed by the delta and b chains.</text>
</comment>
<dbReference type="GO" id="GO:0046961">
    <property type="term" value="F:proton-transporting ATPase activity, rotational mechanism"/>
    <property type="evidence" value="ECO:0007669"/>
    <property type="project" value="TreeGrafter"/>
</dbReference>
<dbReference type="GO" id="GO:0046933">
    <property type="term" value="F:proton-transporting ATP synthase activity, rotational mechanism"/>
    <property type="evidence" value="ECO:0007669"/>
    <property type="project" value="UniProtKB-UniRule"/>
</dbReference>
<comment type="function">
    <text evidence="10 13">F(1)F(0) ATP synthase produces ATP from ADP in the presence of a proton or sodium gradient. F-type ATPases consist of two structural domains, F(1) containing the extramembraneous catalytic core and F(0) containing the membrane proton channel, linked together by a central stalk and a peripheral stalk. During catalysis, ATP synthesis in the catalytic domain of F(1) is coupled via a rotary mechanism of the central stalk subunits to proton translocation.</text>
</comment>
<feature type="coiled-coil region" evidence="15">
    <location>
        <begin position="31"/>
        <end position="68"/>
    </location>
</feature>
<name>A0A160MZ48_9GAMM</name>
<dbReference type="PATRIC" id="fig|445710.3.peg.937"/>